<dbReference type="PROSITE" id="PS50234">
    <property type="entry name" value="VWFA"/>
    <property type="match status" value="1"/>
</dbReference>
<accession>A0A9D2HIC3</accession>
<dbReference type="SUPFAM" id="SSF53300">
    <property type="entry name" value="vWA-like"/>
    <property type="match status" value="1"/>
</dbReference>
<proteinExistence type="predicted"/>
<reference evidence="4" key="1">
    <citation type="journal article" date="2021" name="PeerJ">
        <title>Extensive microbial diversity within the chicken gut microbiome revealed by metagenomics and culture.</title>
        <authorList>
            <person name="Gilroy R."/>
            <person name="Ravi A."/>
            <person name="Getino M."/>
            <person name="Pursley I."/>
            <person name="Horton D.L."/>
            <person name="Alikhan N.F."/>
            <person name="Baker D."/>
            <person name="Gharbi K."/>
            <person name="Hall N."/>
            <person name="Watson M."/>
            <person name="Adriaenssens E.M."/>
            <person name="Foster-Nyarko E."/>
            <person name="Jarju S."/>
            <person name="Secka A."/>
            <person name="Antonio M."/>
            <person name="Oren A."/>
            <person name="Chaudhuri R.R."/>
            <person name="La Ragione R."/>
            <person name="Hildebrand F."/>
            <person name="Pallen M.J."/>
        </authorList>
    </citation>
    <scope>NUCLEOTIDE SEQUENCE</scope>
    <source>
        <strain evidence="4">CHK178-16964</strain>
    </source>
</reference>
<dbReference type="EMBL" id="DWZA01000041">
    <property type="protein sequence ID" value="HJA70863.1"/>
    <property type="molecule type" value="Genomic_DNA"/>
</dbReference>
<dbReference type="InterPro" id="IPR036465">
    <property type="entry name" value="vWFA_dom_sf"/>
</dbReference>
<dbReference type="CDD" id="cd01465">
    <property type="entry name" value="vWA_subgroup"/>
    <property type="match status" value="1"/>
</dbReference>
<dbReference type="Pfam" id="PF12034">
    <property type="entry name" value="YfbK_C"/>
    <property type="match status" value="1"/>
</dbReference>
<reference evidence="4" key="2">
    <citation type="submission" date="2021-04" db="EMBL/GenBank/DDBJ databases">
        <authorList>
            <person name="Gilroy R."/>
        </authorList>
    </citation>
    <scope>NUCLEOTIDE SEQUENCE</scope>
    <source>
        <strain evidence="4">CHK178-16964</strain>
    </source>
</reference>
<dbReference type="Proteomes" id="UP000823900">
    <property type="component" value="Unassembled WGS sequence"/>
</dbReference>
<name>A0A9D2HIC3_9FIRM</name>
<dbReference type="InterPro" id="IPR021908">
    <property type="entry name" value="YfbK_C"/>
</dbReference>
<protein>
    <submittedName>
        <fullName evidence="4">VWA domain-containing protein</fullName>
    </submittedName>
</protein>
<feature type="region of interest" description="Disordered" evidence="1">
    <location>
        <begin position="440"/>
        <end position="470"/>
    </location>
</feature>
<dbReference type="InterPro" id="IPR051266">
    <property type="entry name" value="CLCR"/>
</dbReference>
<dbReference type="AlphaFoldDB" id="A0A9D2HIC3"/>
<evidence type="ECO:0000256" key="1">
    <source>
        <dbReference type="SAM" id="MobiDB-lite"/>
    </source>
</evidence>
<organism evidence="4 5">
    <name type="scientific">Candidatus Lachnoclostridium stercoravium</name>
    <dbReference type="NCBI Taxonomy" id="2838633"/>
    <lineage>
        <taxon>Bacteria</taxon>
        <taxon>Bacillati</taxon>
        <taxon>Bacillota</taxon>
        <taxon>Clostridia</taxon>
        <taxon>Lachnospirales</taxon>
        <taxon>Lachnospiraceae</taxon>
    </lineage>
</organism>
<evidence type="ECO:0000259" key="3">
    <source>
        <dbReference type="PROSITE" id="PS50234"/>
    </source>
</evidence>
<feature type="compositionally biased region" description="Basic and acidic residues" evidence="1">
    <location>
        <begin position="440"/>
        <end position="469"/>
    </location>
</feature>
<evidence type="ECO:0000313" key="5">
    <source>
        <dbReference type="Proteomes" id="UP000823900"/>
    </source>
</evidence>
<evidence type="ECO:0000256" key="2">
    <source>
        <dbReference type="SAM" id="SignalP"/>
    </source>
</evidence>
<feature type="signal peptide" evidence="2">
    <location>
        <begin position="1"/>
        <end position="20"/>
    </location>
</feature>
<gene>
    <name evidence="4" type="ORF">IAA07_04685</name>
</gene>
<dbReference type="SMART" id="SM00327">
    <property type="entry name" value="VWA"/>
    <property type="match status" value="1"/>
</dbReference>
<dbReference type="PANTHER" id="PTHR10579">
    <property type="entry name" value="CALCIUM-ACTIVATED CHLORIDE CHANNEL REGULATOR"/>
    <property type="match status" value="1"/>
</dbReference>
<dbReference type="PROSITE" id="PS51257">
    <property type="entry name" value="PROKAR_LIPOPROTEIN"/>
    <property type="match status" value="1"/>
</dbReference>
<dbReference type="Gene3D" id="3.40.50.410">
    <property type="entry name" value="von Willebrand factor, type A domain"/>
    <property type="match status" value="1"/>
</dbReference>
<dbReference type="InterPro" id="IPR002035">
    <property type="entry name" value="VWF_A"/>
</dbReference>
<feature type="chain" id="PRO_5039067010" evidence="2">
    <location>
        <begin position="21"/>
        <end position="565"/>
    </location>
</feature>
<keyword evidence="2" id="KW-0732">Signal</keyword>
<sequence length="565" mass="61722">MKKRKMMTIALMAAAMSVFFTGCLGGRSDGEDSVYEGTTGEAGAEGSAPEMAVQETAAASQIGGPAMISESIAVIDGYAPVPGNDFGAGEEYNSIQEKGFLSVREYPLSTFSADVDTASYSNIRRMINRGEEIPEDAVRIEEMINYFSYDYEQPQGEEPLAATAELSDCPWNEDSQLLLLGIQGKAVDFEDRPMSNLVFLLDVSGSMYSPDKLPLVQKSFGLLIDELTENDRVSIVTYAGYEQVLLEGVTGDHKAQIREAIDSLQAGGSTAGEAGINRAYEIGEKYFIQGGNNRVILATDGDLNVGLSSEEELTKLIEEKRESGIHLSVLGFGTGNIKDNKLEALADNGDGNYAYIDSLMEAKKVLADEMGGTLLTIAKDVKIQVEFNPAQVAGYRLIGYENRALADEDFADDSVDAGEIGSGHRVTVLYELIRDEEKMPQQELKYQSKEGSEDAREGKDTGVEGRENPYGDELLTMSIRYKEPDGDESRLMSVPVKEDIYNAGMSPNMIWAGAVAETGMILRDSRYKGTSDWESVLDLIGSMPESSMDDYRDDFRLLVLKVSDR</sequence>
<feature type="domain" description="VWFA" evidence="3">
    <location>
        <begin position="196"/>
        <end position="374"/>
    </location>
</feature>
<dbReference type="Pfam" id="PF00092">
    <property type="entry name" value="VWA"/>
    <property type="match status" value="1"/>
</dbReference>
<dbReference type="PANTHER" id="PTHR10579:SF43">
    <property type="entry name" value="ZINC FINGER (C3HC4-TYPE RING FINGER) FAMILY PROTEIN"/>
    <property type="match status" value="1"/>
</dbReference>
<dbReference type="InterPro" id="IPR022156">
    <property type="entry name" value="Uncharacterised_YfbK_N"/>
</dbReference>
<comment type="caution">
    <text evidence="4">The sequence shown here is derived from an EMBL/GenBank/DDBJ whole genome shotgun (WGS) entry which is preliminary data.</text>
</comment>
<dbReference type="Pfam" id="PF12450">
    <property type="entry name" value="vWF_A"/>
    <property type="match status" value="1"/>
</dbReference>
<evidence type="ECO:0000313" key="4">
    <source>
        <dbReference type="EMBL" id="HJA70863.1"/>
    </source>
</evidence>